<dbReference type="STRING" id="226230.J5PHU6"/>
<dbReference type="Gene3D" id="3.20.20.100">
    <property type="entry name" value="NADP-dependent oxidoreductase domain"/>
    <property type="match status" value="1"/>
</dbReference>
<evidence type="ECO:0000256" key="6">
    <source>
        <dbReference type="ARBA" id="ARBA00022857"/>
    </source>
</evidence>
<keyword evidence="5" id="KW-0963">Cytoplasm</keyword>
<dbReference type="GO" id="GO:0018455">
    <property type="term" value="F:alcohol dehydrogenase [NAD(P)+] activity"/>
    <property type="evidence" value="ECO:0007669"/>
    <property type="project" value="UniProtKB-ARBA"/>
</dbReference>
<dbReference type="SUPFAM" id="SSF51430">
    <property type="entry name" value="NAD(P)-linked oxidoreductase"/>
    <property type="match status" value="1"/>
</dbReference>
<dbReference type="PROSITE" id="PS00062">
    <property type="entry name" value="ALDOKETO_REDUCTASE_2"/>
    <property type="match status" value="1"/>
</dbReference>
<dbReference type="InterPro" id="IPR018170">
    <property type="entry name" value="Aldo/ket_reductase_CS"/>
</dbReference>
<proteinExistence type="inferred from homology"/>
<evidence type="ECO:0000259" key="12">
    <source>
        <dbReference type="Pfam" id="PF00248"/>
    </source>
</evidence>
<evidence type="ECO:0000256" key="8">
    <source>
        <dbReference type="ARBA" id="ARBA00023242"/>
    </source>
</evidence>
<keyword evidence="14" id="KW-1185">Reference proteome</keyword>
<comment type="subunit">
    <text evidence="4">Monomer.</text>
</comment>
<evidence type="ECO:0000256" key="10">
    <source>
        <dbReference type="PIRSR" id="PIRSR000097-2"/>
    </source>
</evidence>
<dbReference type="PRINTS" id="PR00069">
    <property type="entry name" value="ALDKETRDTASE"/>
</dbReference>
<dbReference type="InterPro" id="IPR023210">
    <property type="entry name" value="NADP_OxRdtase_dom"/>
</dbReference>
<dbReference type="GO" id="GO:0016652">
    <property type="term" value="F:oxidoreductase activity, acting on NAD(P)H as acceptor"/>
    <property type="evidence" value="ECO:0007669"/>
    <property type="project" value="InterPro"/>
</dbReference>
<dbReference type="CDD" id="cd19120">
    <property type="entry name" value="AKR_AKR3C2-3"/>
    <property type="match status" value="1"/>
</dbReference>
<feature type="site" description="Lowers pKa of active site Tyr" evidence="11">
    <location>
        <position position="112"/>
    </location>
</feature>
<dbReference type="GO" id="GO:0005634">
    <property type="term" value="C:nucleus"/>
    <property type="evidence" value="ECO:0007669"/>
    <property type="project" value="UniProtKB-SubCell"/>
</dbReference>
<dbReference type="Proteomes" id="UP000002753">
    <property type="component" value="Unassembled WGS sequence"/>
</dbReference>
<evidence type="ECO:0000256" key="4">
    <source>
        <dbReference type="ARBA" id="ARBA00011245"/>
    </source>
</evidence>
<evidence type="ECO:0000256" key="3">
    <source>
        <dbReference type="ARBA" id="ARBA00007905"/>
    </source>
</evidence>
<evidence type="ECO:0000256" key="7">
    <source>
        <dbReference type="ARBA" id="ARBA00023002"/>
    </source>
</evidence>
<evidence type="ECO:0000256" key="1">
    <source>
        <dbReference type="ARBA" id="ARBA00004123"/>
    </source>
</evidence>
<comment type="similarity">
    <text evidence="3">Belongs to the aldo/keto reductase family.</text>
</comment>
<sequence>MVQIWMCILRPRVWDDQKHQSIMMSFHQKFIVLNNGNKIPAIAIIGTGTRWFKNVETDATFSNSLVEQIMYALELPGIVHIDAAEIYRTYPEVGKALSLTKKPRDEIFLTDKYSTQIKVSDSPAAGLEVSLKKMGTDYVDLYLLHSPFVSKEANGFTLEEAWKDMEQLYKAGKAKNIGVSNFAVKDLEKILKIAEVKPQVNQIEFSPFLQNQTPGIYKFCQDNNILLEAYSPLAPLQKKTAQDDSKPFFEYVKELSEKYFKSEAQIILRWVSKRGVLPVTTSSKPQRISDAQNLFSFDLTDEEVDEITELGLAHEPLRLYWNEVYDKYNYAAQKV</sequence>
<dbReference type="PANTHER" id="PTHR43827">
    <property type="entry name" value="2,5-DIKETO-D-GLUCONIC ACID REDUCTASE"/>
    <property type="match status" value="1"/>
</dbReference>
<keyword evidence="6" id="KW-0521">NADP</keyword>
<keyword evidence="8" id="KW-0539">Nucleus</keyword>
<comment type="subcellular location">
    <subcellularLocation>
        <location evidence="2">Cytoplasm</location>
    </subcellularLocation>
    <subcellularLocation>
        <location evidence="1">Nucleus</location>
    </subcellularLocation>
</comment>
<dbReference type="Pfam" id="PF00248">
    <property type="entry name" value="Aldo_ket_red"/>
    <property type="match status" value="1"/>
</dbReference>
<evidence type="ECO:0000256" key="9">
    <source>
        <dbReference type="PIRSR" id="PIRSR000097-1"/>
    </source>
</evidence>
<reference evidence="13 14" key="1">
    <citation type="journal article" date="2003" name="Science">
        <title>Finding functional features in Saccharomyces genomes by phylogenetic footprinting.</title>
        <authorList>
            <person name="Cliften P.F."/>
            <person name="Sudarsanam P."/>
            <person name="Desikan A."/>
            <person name="Fulton L."/>
            <person name="Fulton B."/>
            <person name="Majors J."/>
            <person name="Waterston R."/>
            <person name="Cohen B.A."/>
            <person name="Johnston M."/>
        </authorList>
    </citation>
    <scope>NUCLEOTIDE SEQUENCE [LARGE SCALE GENOMIC DNA]</scope>
    <source>
        <strain evidence="14">ATCC MYA-4449 / AS 2.2408 / CBS 8840 / NBRC 1802 / NCYC 2889</strain>
    </source>
</reference>
<dbReference type="PIRSF" id="PIRSF000097">
    <property type="entry name" value="AKR"/>
    <property type="match status" value="1"/>
</dbReference>
<dbReference type="InterPro" id="IPR036812">
    <property type="entry name" value="NAD(P)_OxRdtase_dom_sf"/>
</dbReference>
<feature type="active site" description="Proton donor" evidence="9">
    <location>
        <position position="87"/>
    </location>
</feature>
<dbReference type="GO" id="GO:0005737">
    <property type="term" value="C:cytoplasm"/>
    <property type="evidence" value="ECO:0007669"/>
    <property type="project" value="UniProtKB-SubCell"/>
</dbReference>
<feature type="domain" description="NADP-dependent oxidoreductase" evidence="12">
    <location>
        <begin position="45"/>
        <end position="310"/>
    </location>
</feature>
<keyword evidence="7" id="KW-0560">Oxidoreductase</keyword>
<dbReference type="InterPro" id="IPR044494">
    <property type="entry name" value="AKR3C2/3"/>
</dbReference>
<dbReference type="InterPro" id="IPR020471">
    <property type="entry name" value="AKR"/>
</dbReference>
<dbReference type="FunFam" id="3.20.20.100:FF:000044">
    <property type="entry name" value="Aldose reductase"/>
    <property type="match status" value="1"/>
</dbReference>
<comment type="caution">
    <text evidence="13">The sequence shown here is derived from an EMBL/GenBank/DDBJ whole genome shotgun (WGS) entry which is preliminary data.</text>
</comment>
<evidence type="ECO:0000313" key="14">
    <source>
        <dbReference type="Proteomes" id="UP000002753"/>
    </source>
</evidence>
<protein>
    <submittedName>
        <fullName evidence="13">YDL124W-like protein</fullName>
    </submittedName>
</protein>
<dbReference type="EMBL" id="AACI03001415">
    <property type="protein sequence ID" value="EJT42533.1"/>
    <property type="molecule type" value="Genomic_DNA"/>
</dbReference>
<evidence type="ECO:0000256" key="11">
    <source>
        <dbReference type="PIRSR" id="PIRSR000097-3"/>
    </source>
</evidence>
<reference evidence="14" key="2">
    <citation type="journal article" date="2011" name="G3 (Bethesda)">
        <title>The awesome power of yeast evolutionary genetics: New genome sequences and strain resources for the Saccharomyces sensu stricto genus.</title>
        <authorList>
            <person name="Scannell D.R."/>
            <person name="Zill O.A."/>
            <person name="Rokas A."/>
            <person name="Payen C."/>
            <person name="Dunham M.J."/>
            <person name="Eisen M.B."/>
            <person name="Rine J."/>
            <person name="Johnston M."/>
            <person name="Hittinger C.T."/>
        </authorList>
    </citation>
    <scope>GENOME REANNOTATION</scope>
    <source>
        <strain evidence="14">ATCC MYA-4449 / AS 2.2408 / CBS 8840 / NBRC 1802 / NCYC 2889</strain>
    </source>
</reference>
<organism evidence="13 14">
    <name type="scientific">Saccharomyces kudriavzevii (strain ATCC MYA-4449 / AS 2.2408 / CBS 8840 / NBRC 1802 / NCYC 2889)</name>
    <name type="common">Yeast</name>
    <dbReference type="NCBI Taxonomy" id="226230"/>
    <lineage>
        <taxon>Eukaryota</taxon>
        <taxon>Fungi</taxon>
        <taxon>Dikarya</taxon>
        <taxon>Ascomycota</taxon>
        <taxon>Saccharomycotina</taxon>
        <taxon>Saccharomycetes</taxon>
        <taxon>Saccharomycetales</taxon>
        <taxon>Saccharomycetaceae</taxon>
        <taxon>Saccharomyces</taxon>
    </lineage>
</organism>
<dbReference type="AlphaFoldDB" id="J5PHU6"/>
<evidence type="ECO:0000256" key="5">
    <source>
        <dbReference type="ARBA" id="ARBA00022490"/>
    </source>
</evidence>
<evidence type="ECO:0000313" key="13">
    <source>
        <dbReference type="EMBL" id="EJT42533.1"/>
    </source>
</evidence>
<dbReference type="PANTHER" id="PTHR43827:SF3">
    <property type="entry name" value="NADP-DEPENDENT OXIDOREDUCTASE DOMAIN-CONTAINING PROTEIN"/>
    <property type="match status" value="1"/>
</dbReference>
<dbReference type="HOGENOM" id="CLU_023205_0_3_1"/>
<name>J5PHU6_SACK1</name>
<gene>
    <name evidence="13" type="primary">YDL124W</name>
    <name evidence="13" type="ORF">SKUD_178603</name>
</gene>
<feature type="binding site" evidence="10">
    <location>
        <position position="145"/>
    </location>
    <ligand>
        <name>substrate</name>
    </ligand>
</feature>
<evidence type="ECO:0000256" key="2">
    <source>
        <dbReference type="ARBA" id="ARBA00004496"/>
    </source>
</evidence>
<accession>J5PHU6</accession>